<comment type="similarity">
    <text evidence="1">Belongs to the thioesterase PaaI family.</text>
</comment>
<organism evidence="3 4">
    <name type="scientific">Acacia crassicarpa</name>
    <name type="common">northern wattle</name>
    <dbReference type="NCBI Taxonomy" id="499986"/>
    <lineage>
        <taxon>Eukaryota</taxon>
        <taxon>Viridiplantae</taxon>
        <taxon>Streptophyta</taxon>
        <taxon>Embryophyta</taxon>
        <taxon>Tracheophyta</taxon>
        <taxon>Spermatophyta</taxon>
        <taxon>Magnoliopsida</taxon>
        <taxon>eudicotyledons</taxon>
        <taxon>Gunneridae</taxon>
        <taxon>Pentapetalae</taxon>
        <taxon>rosids</taxon>
        <taxon>fabids</taxon>
        <taxon>Fabales</taxon>
        <taxon>Fabaceae</taxon>
        <taxon>Caesalpinioideae</taxon>
        <taxon>mimosoid clade</taxon>
        <taxon>Acacieae</taxon>
        <taxon>Acacia</taxon>
    </lineage>
</organism>
<dbReference type="Gene3D" id="3.10.129.10">
    <property type="entry name" value="Hotdog Thioesterase"/>
    <property type="match status" value="1"/>
</dbReference>
<dbReference type="GO" id="GO:0047617">
    <property type="term" value="F:fatty acyl-CoA hydrolase activity"/>
    <property type="evidence" value="ECO:0007669"/>
    <property type="project" value="InterPro"/>
</dbReference>
<dbReference type="Pfam" id="PF03061">
    <property type="entry name" value="4HBT"/>
    <property type="match status" value="1"/>
</dbReference>
<evidence type="ECO:0000256" key="1">
    <source>
        <dbReference type="ARBA" id="ARBA00008324"/>
    </source>
</evidence>
<dbReference type="SUPFAM" id="SSF54637">
    <property type="entry name" value="Thioesterase/thiol ester dehydrase-isomerase"/>
    <property type="match status" value="1"/>
</dbReference>
<dbReference type="EMBL" id="JAWXYG010000007">
    <property type="protein sequence ID" value="KAK4266788.1"/>
    <property type="molecule type" value="Genomic_DNA"/>
</dbReference>
<gene>
    <name evidence="3" type="ORF">QN277_023662</name>
</gene>
<protein>
    <recommendedName>
        <fullName evidence="2">Thioesterase domain-containing protein</fullName>
    </recommendedName>
</protein>
<dbReference type="InterPro" id="IPR006683">
    <property type="entry name" value="Thioestr_dom"/>
</dbReference>
<name>A0AAE1JE20_9FABA</name>
<dbReference type="InterPro" id="IPR039298">
    <property type="entry name" value="ACOT13"/>
</dbReference>
<keyword evidence="4" id="KW-1185">Reference proteome</keyword>
<evidence type="ECO:0000259" key="2">
    <source>
        <dbReference type="Pfam" id="PF03061"/>
    </source>
</evidence>
<dbReference type="InterPro" id="IPR029069">
    <property type="entry name" value="HotDog_dom_sf"/>
</dbReference>
<reference evidence="3" key="1">
    <citation type="submission" date="2023-10" db="EMBL/GenBank/DDBJ databases">
        <title>Chromosome-level genome of the transformable northern wattle, Acacia crassicarpa.</title>
        <authorList>
            <person name="Massaro I."/>
            <person name="Sinha N.R."/>
            <person name="Poethig S."/>
            <person name="Leichty A.R."/>
        </authorList>
    </citation>
    <scope>NUCLEOTIDE SEQUENCE</scope>
    <source>
        <strain evidence="3">Acra3RX</strain>
        <tissue evidence="3">Leaf</tissue>
    </source>
</reference>
<accession>A0AAE1JE20</accession>
<dbReference type="CDD" id="cd03443">
    <property type="entry name" value="PaaI_thioesterase"/>
    <property type="match status" value="1"/>
</dbReference>
<evidence type="ECO:0000313" key="4">
    <source>
        <dbReference type="Proteomes" id="UP001293593"/>
    </source>
</evidence>
<feature type="domain" description="Thioesterase" evidence="2">
    <location>
        <begin position="65"/>
        <end position="140"/>
    </location>
</feature>
<comment type="caution">
    <text evidence="3">The sequence shown here is derived from an EMBL/GenBank/DDBJ whole genome shotgun (WGS) entry which is preliminary data.</text>
</comment>
<proteinExistence type="inferred from homology"/>
<dbReference type="Proteomes" id="UP001293593">
    <property type="component" value="Unassembled WGS sequence"/>
</dbReference>
<dbReference type="PANTHER" id="PTHR21660">
    <property type="entry name" value="THIOESTERASE SUPERFAMILY MEMBER-RELATED"/>
    <property type="match status" value="1"/>
</dbReference>
<evidence type="ECO:0000313" key="3">
    <source>
        <dbReference type="EMBL" id="KAK4266788.1"/>
    </source>
</evidence>
<dbReference type="PANTHER" id="PTHR21660:SF12">
    <property type="entry name" value="OS07G0462700 PROTEIN"/>
    <property type="match status" value="1"/>
</dbReference>
<dbReference type="AlphaFoldDB" id="A0AAE1JE20"/>
<sequence>MEPHHISSTLSFLKTMGITKPVPENCSTYDFYSDILRSCLKIDRIERGRITCTFIIKSPLSNFFKSLHGGAFAAAVELVSIACARTVVSEDKELFLGEISLAYLSGAMQNTELQVDGSVAKSGRNVTVVLLDFKQKKTGKLIYTARATFYNMPAAKL</sequence>